<dbReference type="EMBL" id="BMOD01000032">
    <property type="protein sequence ID" value="GGJ55177.1"/>
    <property type="molecule type" value="Genomic_DNA"/>
</dbReference>
<evidence type="ECO:0000313" key="1">
    <source>
        <dbReference type="EMBL" id="GGJ55177.1"/>
    </source>
</evidence>
<reference evidence="2" key="1">
    <citation type="journal article" date="2019" name="Int. J. Syst. Evol. Microbiol.">
        <title>The Global Catalogue of Microorganisms (GCM) 10K type strain sequencing project: providing services to taxonomists for standard genome sequencing and annotation.</title>
        <authorList>
            <consortium name="The Broad Institute Genomics Platform"/>
            <consortium name="The Broad Institute Genome Sequencing Center for Infectious Disease"/>
            <person name="Wu L."/>
            <person name="Ma J."/>
        </authorList>
    </citation>
    <scope>NUCLEOTIDE SEQUENCE [LARGE SCALE GENOMIC DNA]</scope>
    <source>
        <strain evidence="2">JCM 14370</strain>
    </source>
</reference>
<comment type="caution">
    <text evidence="1">The sequence shown here is derived from an EMBL/GenBank/DDBJ whole genome shotgun (WGS) entry which is preliminary data.</text>
</comment>
<sequence>MLTGDKDDSLYGVVVDLAESDRSRDGVTLTQGFCHLDECVWIDFAVPQRGTFALTELATTGFASEETQLVLAVGFAEGQVVSSRLEVVLALRVWTR</sequence>
<gene>
    <name evidence="1" type="ORF">GCM10008938_46620</name>
</gene>
<protein>
    <submittedName>
        <fullName evidence="1">Uncharacterized protein</fullName>
    </submittedName>
</protein>
<organism evidence="1 2">
    <name type="scientific">Deinococcus roseus</name>
    <dbReference type="NCBI Taxonomy" id="392414"/>
    <lineage>
        <taxon>Bacteria</taxon>
        <taxon>Thermotogati</taxon>
        <taxon>Deinococcota</taxon>
        <taxon>Deinococci</taxon>
        <taxon>Deinococcales</taxon>
        <taxon>Deinococcaceae</taxon>
        <taxon>Deinococcus</taxon>
    </lineage>
</organism>
<dbReference type="Proteomes" id="UP000632222">
    <property type="component" value="Unassembled WGS sequence"/>
</dbReference>
<name>A0ABQ2DEL8_9DEIO</name>
<accession>A0ABQ2DEL8</accession>
<keyword evidence="2" id="KW-1185">Reference proteome</keyword>
<evidence type="ECO:0000313" key="2">
    <source>
        <dbReference type="Proteomes" id="UP000632222"/>
    </source>
</evidence>
<proteinExistence type="predicted"/>